<evidence type="ECO:0000313" key="9">
    <source>
        <dbReference type="EMBL" id="SDQ07107.1"/>
    </source>
</evidence>
<dbReference type="GO" id="GO:0097506">
    <property type="term" value="F:deaminated base DNA N-glycosylase activity"/>
    <property type="evidence" value="ECO:0007669"/>
    <property type="project" value="UniProtKB-ARBA"/>
</dbReference>
<evidence type="ECO:0000313" key="10">
    <source>
        <dbReference type="Proteomes" id="UP000199481"/>
    </source>
</evidence>
<keyword evidence="5" id="KW-0408">Iron</keyword>
<keyword evidence="6" id="KW-0411">Iron-sulfur</keyword>
<dbReference type="GO" id="GO:0046872">
    <property type="term" value="F:metal ion binding"/>
    <property type="evidence" value="ECO:0007669"/>
    <property type="project" value="UniProtKB-KW"/>
</dbReference>
<accession>A0A1H0XW11</accession>
<name>A0A1H0XW11_9LACT</name>
<dbReference type="PANTHER" id="PTHR33693">
    <property type="entry name" value="TYPE-5 URACIL-DNA GLYCOSYLASE"/>
    <property type="match status" value="1"/>
</dbReference>
<evidence type="ECO:0000256" key="6">
    <source>
        <dbReference type="ARBA" id="ARBA00023014"/>
    </source>
</evidence>
<dbReference type="CDD" id="cd10030">
    <property type="entry name" value="UDG-F4_TTUDGA_SPO1dp_like"/>
    <property type="match status" value="1"/>
</dbReference>
<keyword evidence="3" id="KW-0227">DNA damage</keyword>
<evidence type="ECO:0000256" key="3">
    <source>
        <dbReference type="ARBA" id="ARBA00022763"/>
    </source>
</evidence>
<evidence type="ECO:0000256" key="1">
    <source>
        <dbReference type="ARBA" id="ARBA00022485"/>
    </source>
</evidence>
<evidence type="ECO:0000256" key="2">
    <source>
        <dbReference type="ARBA" id="ARBA00022723"/>
    </source>
</evidence>
<dbReference type="SMART" id="SM00986">
    <property type="entry name" value="UDG"/>
    <property type="match status" value="1"/>
</dbReference>
<dbReference type="SUPFAM" id="SSF52141">
    <property type="entry name" value="Uracil-DNA glycosylase-like"/>
    <property type="match status" value="1"/>
</dbReference>
<dbReference type="Gene3D" id="3.40.470.10">
    <property type="entry name" value="Uracil-DNA glycosylase-like domain"/>
    <property type="match status" value="1"/>
</dbReference>
<dbReference type="PANTHER" id="PTHR33693:SF1">
    <property type="entry name" value="TYPE-4 URACIL-DNA GLYCOSYLASE"/>
    <property type="match status" value="1"/>
</dbReference>
<dbReference type="AlphaFoldDB" id="A0A1H0XW11"/>
<proteinExistence type="predicted"/>
<dbReference type="InterPro" id="IPR005122">
    <property type="entry name" value="Uracil-DNA_glycosylase-like"/>
</dbReference>
<evidence type="ECO:0000256" key="5">
    <source>
        <dbReference type="ARBA" id="ARBA00023004"/>
    </source>
</evidence>
<keyword evidence="2" id="KW-0479">Metal-binding</keyword>
<keyword evidence="10" id="KW-1185">Reference proteome</keyword>
<reference evidence="10" key="1">
    <citation type="submission" date="2016-10" db="EMBL/GenBank/DDBJ databases">
        <authorList>
            <person name="Varghese N."/>
            <person name="Submissions S."/>
        </authorList>
    </citation>
    <scope>NUCLEOTIDE SEQUENCE [LARGE SCALE GENOMIC DNA]</scope>
    <source>
        <strain evidence="10">MPL-11</strain>
    </source>
</reference>
<dbReference type="EMBL" id="FNJW01000008">
    <property type="protein sequence ID" value="SDQ07107.1"/>
    <property type="molecule type" value="Genomic_DNA"/>
</dbReference>
<keyword evidence="4" id="KW-0378">Hydrolase</keyword>
<keyword evidence="7" id="KW-0234">DNA repair</keyword>
<dbReference type="Proteomes" id="UP000199481">
    <property type="component" value="Unassembled WGS sequence"/>
</dbReference>
<dbReference type="InterPro" id="IPR036895">
    <property type="entry name" value="Uracil-DNA_glycosylase-like_sf"/>
</dbReference>
<dbReference type="InterPro" id="IPR051536">
    <property type="entry name" value="UDG_Type-4/5"/>
</dbReference>
<dbReference type="Pfam" id="PF03167">
    <property type="entry name" value="UDG"/>
    <property type="match status" value="1"/>
</dbReference>
<protein>
    <submittedName>
        <fullName evidence="9">DNA polymerase</fullName>
    </submittedName>
</protein>
<sequence length="216" mass="24852">MDTVLTSHLVEMAKKRSQEFNVEGFVYGQGPSHPKFLLIGEAPGETEAVNGVPFSGRAGKELMLFFELLEVDRTEVYISSAFRSRPYRYKEKMDRKTNQLVSRKYNRPPTKQELIAHAPLLDYEVETVQTPYILTMGNVGLQRLLGPKMKVSEQHGKLYHGPVLRLASSKDNTYTWTEKHYAVFPTFHPASIFYNRKLVETIHEDLAQFKKLINKT</sequence>
<dbReference type="GO" id="GO:0051539">
    <property type="term" value="F:4 iron, 4 sulfur cluster binding"/>
    <property type="evidence" value="ECO:0007669"/>
    <property type="project" value="UniProtKB-KW"/>
</dbReference>
<feature type="domain" description="Uracil-DNA glycosylase-like" evidence="8">
    <location>
        <begin position="27"/>
        <end position="207"/>
    </location>
</feature>
<evidence type="ECO:0000259" key="8">
    <source>
        <dbReference type="SMART" id="SM00986"/>
    </source>
</evidence>
<organism evidence="9 10">
    <name type="scientific">Carnobacterium viridans</name>
    <dbReference type="NCBI Taxonomy" id="174587"/>
    <lineage>
        <taxon>Bacteria</taxon>
        <taxon>Bacillati</taxon>
        <taxon>Bacillota</taxon>
        <taxon>Bacilli</taxon>
        <taxon>Lactobacillales</taxon>
        <taxon>Carnobacteriaceae</taxon>
        <taxon>Carnobacterium</taxon>
    </lineage>
</organism>
<evidence type="ECO:0000256" key="4">
    <source>
        <dbReference type="ARBA" id="ARBA00022801"/>
    </source>
</evidence>
<evidence type="ECO:0000256" key="7">
    <source>
        <dbReference type="ARBA" id="ARBA00023204"/>
    </source>
</evidence>
<keyword evidence="1" id="KW-0004">4Fe-4S</keyword>
<dbReference type="SMART" id="SM00987">
    <property type="entry name" value="UreE_C"/>
    <property type="match status" value="1"/>
</dbReference>
<dbReference type="GO" id="GO:0006281">
    <property type="term" value="P:DNA repair"/>
    <property type="evidence" value="ECO:0007669"/>
    <property type="project" value="UniProtKB-KW"/>
</dbReference>
<gene>
    <name evidence="9" type="ORF">SAMN04487752_0525</name>
</gene>